<sequence length="194" mass="20172">MSRNFDRSLLLAGSRIGRSVAAISAVVALQVILGCGARDSGPDAVARPAPTPASAAAPTANDTPRSVLPPRPAASVEPPGHDDHAAPTKSAKASAAPAVAAGFAKAWVRRELPAQQWHAGVARWCEPGFAKLLTTTDPRNLPSTRVTGKPKAVRAPANRSAEYTVATDSGTLSVVLTDWQGTWRVTGNAYEPRP</sequence>
<proteinExistence type="predicted"/>
<reference evidence="2 3" key="1">
    <citation type="submission" date="2018-11" db="EMBL/GenBank/DDBJ databases">
        <title>Sequencing the genomes of 1000 actinobacteria strains.</title>
        <authorList>
            <person name="Klenk H.-P."/>
        </authorList>
    </citation>
    <scope>NUCLEOTIDE SEQUENCE [LARGE SCALE GENOMIC DNA]</scope>
    <source>
        <strain evidence="2 3">DSM 43634</strain>
    </source>
</reference>
<dbReference type="EMBL" id="RJKL01000002">
    <property type="protein sequence ID" value="ROP21249.1"/>
    <property type="molecule type" value="Genomic_DNA"/>
</dbReference>
<name>A0A3N1FTI0_9ACTN</name>
<protein>
    <submittedName>
        <fullName evidence="2">Uncharacterized protein</fullName>
    </submittedName>
</protein>
<feature type="region of interest" description="Disordered" evidence="1">
    <location>
        <begin position="140"/>
        <end position="159"/>
    </location>
</feature>
<feature type="compositionally biased region" description="Low complexity" evidence="1">
    <location>
        <begin position="44"/>
        <end position="64"/>
    </location>
</feature>
<dbReference type="AlphaFoldDB" id="A0A3N1FTI0"/>
<dbReference type="Proteomes" id="UP000271683">
    <property type="component" value="Unassembled WGS sequence"/>
</dbReference>
<accession>A0A3N1FTI0</accession>
<evidence type="ECO:0000313" key="3">
    <source>
        <dbReference type="Proteomes" id="UP000271683"/>
    </source>
</evidence>
<organism evidence="2 3">
    <name type="scientific">Couchioplanes caeruleus</name>
    <dbReference type="NCBI Taxonomy" id="56438"/>
    <lineage>
        <taxon>Bacteria</taxon>
        <taxon>Bacillati</taxon>
        <taxon>Actinomycetota</taxon>
        <taxon>Actinomycetes</taxon>
        <taxon>Micromonosporales</taxon>
        <taxon>Micromonosporaceae</taxon>
        <taxon>Couchioplanes</taxon>
    </lineage>
</organism>
<evidence type="ECO:0000313" key="2">
    <source>
        <dbReference type="EMBL" id="ROP21249.1"/>
    </source>
</evidence>
<evidence type="ECO:0000256" key="1">
    <source>
        <dbReference type="SAM" id="MobiDB-lite"/>
    </source>
</evidence>
<dbReference type="PROSITE" id="PS51257">
    <property type="entry name" value="PROKAR_LIPOPROTEIN"/>
    <property type="match status" value="1"/>
</dbReference>
<comment type="caution">
    <text evidence="2">The sequence shown here is derived from an EMBL/GenBank/DDBJ whole genome shotgun (WGS) entry which is preliminary data.</text>
</comment>
<gene>
    <name evidence="2" type="ORF">EDD30_7645</name>
</gene>
<feature type="region of interest" description="Disordered" evidence="1">
    <location>
        <begin position="41"/>
        <end position="94"/>
    </location>
</feature>